<feature type="compositionally biased region" description="Basic and acidic residues" evidence="1">
    <location>
        <begin position="101"/>
        <end position="127"/>
    </location>
</feature>
<feature type="domain" description="Outer membrane protein beta-barrel" evidence="3">
    <location>
        <begin position="292"/>
        <end position="431"/>
    </location>
</feature>
<dbReference type="InterPro" id="IPR025665">
    <property type="entry name" value="Beta-barrel_OMP_2"/>
</dbReference>
<dbReference type="SUPFAM" id="SSF56925">
    <property type="entry name" value="OMPA-like"/>
    <property type="match status" value="1"/>
</dbReference>
<evidence type="ECO:0000259" key="3">
    <source>
        <dbReference type="Pfam" id="PF13568"/>
    </source>
</evidence>
<evidence type="ECO:0000313" key="5">
    <source>
        <dbReference type="Proteomes" id="UP000661696"/>
    </source>
</evidence>
<sequence>MNNQWLNDLHRKMEDHEEDIPDGLWDDIKNELFSEEEKSGMIVGMMSENDEKETGKIISENRGRSLLYRISGIAAAVVMLFFTGKMLLDMNAEKKDPLITKRAQNENDNKNNDSKATESLKPSKTDIAESANTESGDQYSGQGNILPEKITVDKLFKNVFGKEIIDHNRILESTTKEKSSELLTKEQPSVYTPAPSVNENPWVEEKKKTEEIFNNTEDHLPEIYAANNPQKTSGKKPRKWMLSMLTGNVSSNSPEQKFPGYTSMSGSPMAFSDFWSATTETNPLTEVLLANQSKEVEARIRHKIPVTFGLSMYYSLGKKWGIGTGVNYTKLISELHSGSNSNYIKGEQSIHYIGIPVQVNYNIIQKGRFTGYVTGGVLAEKAVAGKLTTKYIVNDVVQETQEEKINIKPVQFSVNSAVGLQMKIIDKIGVYAEPGIGYHFKNESELNTIYKEKPLNFNMKFGIRVLLD</sequence>
<gene>
    <name evidence="4" type="ORF">JET18_12815</name>
</gene>
<protein>
    <submittedName>
        <fullName evidence="4">PorT family protein</fullName>
    </submittedName>
</protein>
<keyword evidence="5" id="KW-1185">Reference proteome</keyword>
<evidence type="ECO:0000256" key="1">
    <source>
        <dbReference type="SAM" id="MobiDB-lite"/>
    </source>
</evidence>
<dbReference type="Proteomes" id="UP000661696">
    <property type="component" value="Unassembled WGS sequence"/>
</dbReference>
<reference evidence="4 5" key="1">
    <citation type="submission" date="2020-12" db="EMBL/GenBank/DDBJ databases">
        <title>Chryseobacterium endoalhailicus sp. nov., isolated from seed of leguminous plant.</title>
        <authorList>
            <person name="Zhang X."/>
        </authorList>
    </citation>
    <scope>NUCLEOTIDE SEQUENCE [LARGE SCALE GENOMIC DNA]</scope>
    <source>
        <strain evidence="4 5">L7</strain>
    </source>
</reference>
<feature type="compositionally biased region" description="Polar residues" evidence="1">
    <location>
        <begin position="130"/>
        <end position="143"/>
    </location>
</feature>
<organism evidence="4 5">
    <name type="scientific">Chryseobacterium endalhagicum</name>
    <dbReference type="NCBI Taxonomy" id="2797638"/>
    <lineage>
        <taxon>Bacteria</taxon>
        <taxon>Pseudomonadati</taxon>
        <taxon>Bacteroidota</taxon>
        <taxon>Flavobacteriia</taxon>
        <taxon>Flavobacteriales</taxon>
        <taxon>Weeksellaceae</taxon>
        <taxon>Chryseobacterium group</taxon>
        <taxon>Chryseobacterium</taxon>
    </lineage>
</organism>
<dbReference type="Pfam" id="PF13568">
    <property type="entry name" value="OMP_b-brl_2"/>
    <property type="match status" value="1"/>
</dbReference>
<dbReference type="InterPro" id="IPR011250">
    <property type="entry name" value="OMP/PagP_B-barrel"/>
</dbReference>
<dbReference type="EMBL" id="JAELVM010000002">
    <property type="protein sequence ID" value="MBL1221725.1"/>
    <property type="molecule type" value="Genomic_DNA"/>
</dbReference>
<name>A0ABS1QGJ8_9FLAO</name>
<evidence type="ECO:0000313" key="4">
    <source>
        <dbReference type="EMBL" id="MBL1221725.1"/>
    </source>
</evidence>
<feature type="transmembrane region" description="Helical" evidence="2">
    <location>
        <begin position="66"/>
        <end position="88"/>
    </location>
</feature>
<feature type="compositionally biased region" description="Polar residues" evidence="1">
    <location>
        <begin position="186"/>
        <end position="198"/>
    </location>
</feature>
<keyword evidence="2" id="KW-1133">Transmembrane helix</keyword>
<accession>A0ABS1QGJ8</accession>
<feature type="region of interest" description="Disordered" evidence="1">
    <location>
        <begin position="101"/>
        <end position="144"/>
    </location>
</feature>
<comment type="caution">
    <text evidence="4">The sequence shown here is derived from an EMBL/GenBank/DDBJ whole genome shotgun (WGS) entry which is preliminary data.</text>
</comment>
<feature type="region of interest" description="Disordered" evidence="1">
    <location>
        <begin position="176"/>
        <end position="198"/>
    </location>
</feature>
<dbReference type="RefSeq" id="WP_202091616.1">
    <property type="nucleotide sequence ID" value="NZ_JAELVM010000002.1"/>
</dbReference>
<proteinExistence type="predicted"/>
<evidence type="ECO:0000256" key="2">
    <source>
        <dbReference type="SAM" id="Phobius"/>
    </source>
</evidence>
<keyword evidence="2" id="KW-0812">Transmembrane</keyword>
<keyword evidence="2" id="KW-0472">Membrane</keyword>